<dbReference type="AlphaFoldDB" id="A0A850PUC0"/>
<reference evidence="1 2" key="1">
    <citation type="submission" date="2020-05" db="EMBL/GenBank/DDBJ databases">
        <title>Draft genome sequence of Mycobacterium hippocampi DL, isolated from European seabass, Dicentrarchus labrax, reared in fish farms.</title>
        <authorList>
            <person name="Stathopoulou P."/>
            <person name="Asimakis E."/>
            <person name="Tzokas K."/>
            <person name="Batargias C."/>
            <person name="Tsiamis G."/>
        </authorList>
    </citation>
    <scope>NUCLEOTIDE SEQUENCE [LARGE SCALE GENOMIC DNA]</scope>
    <source>
        <strain evidence="1 2">DL</strain>
    </source>
</reference>
<keyword evidence="2" id="KW-1185">Reference proteome</keyword>
<gene>
    <name evidence="1" type="ORF">HLY00_3005</name>
</gene>
<sequence length="61" mass="7228">MTKNWLSILATRTAQLWHRLVFAVVRPSDHVESWDGWDLTADRRRELSDLDAIRVRFPDHA</sequence>
<protein>
    <submittedName>
        <fullName evidence="1">Uncharacterized protein</fullName>
    </submittedName>
</protein>
<dbReference type="EMBL" id="JABFYL010000050">
    <property type="protein sequence ID" value="NVN53909.1"/>
    <property type="molecule type" value="Genomic_DNA"/>
</dbReference>
<proteinExistence type="predicted"/>
<comment type="caution">
    <text evidence="1">The sequence shown here is derived from an EMBL/GenBank/DDBJ whole genome shotgun (WGS) entry which is preliminary data.</text>
</comment>
<name>A0A850PUC0_9MYCO</name>
<dbReference type="RefSeq" id="WP_178362102.1">
    <property type="nucleotide sequence ID" value="NZ_JABFYL010000050.1"/>
</dbReference>
<evidence type="ECO:0000313" key="2">
    <source>
        <dbReference type="Proteomes" id="UP000570517"/>
    </source>
</evidence>
<accession>A0A850PUC0</accession>
<evidence type="ECO:0000313" key="1">
    <source>
        <dbReference type="EMBL" id="NVN53909.1"/>
    </source>
</evidence>
<organism evidence="1 2">
    <name type="scientific">Mycolicibacterium hippocampi</name>
    <dbReference type="NCBI Taxonomy" id="659824"/>
    <lineage>
        <taxon>Bacteria</taxon>
        <taxon>Bacillati</taxon>
        <taxon>Actinomycetota</taxon>
        <taxon>Actinomycetes</taxon>
        <taxon>Mycobacteriales</taxon>
        <taxon>Mycobacteriaceae</taxon>
        <taxon>Mycolicibacterium</taxon>
    </lineage>
</organism>
<dbReference type="Proteomes" id="UP000570517">
    <property type="component" value="Unassembled WGS sequence"/>
</dbReference>